<evidence type="ECO:0000313" key="4">
    <source>
        <dbReference type="Proteomes" id="UP000219167"/>
    </source>
</evidence>
<dbReference type="InterPro" id="IPR049517">
    <property type="entry name" value="ACX-like_C"/>
</dbReference>
<dbReference type="AlphaFoldDB" id="A0A285V1Z4"/>
<dbReference type="InterPro" id="IPR045079">
    <property type="entry name" value="Oxoprolinase-like"/>
</dbReference>
<dbReference type="GO" id="GO:0006749">
    <property type="term" value="P:glutathione metabolic process"/>
    <property type="evidence" value="ECO:0007669"/>
    <property type="project" value="TreeGrafter"/>
</dbReference>
<dbReference type="Proteomes" id="UP000219167">
    <property type="component" value="Unassembled WGS sequence"/>
</dbReference>
<dbReference type="GO" id="GO:0017168">
    <property type="term" value="F:5-oxoprolinase (ATP-hydrolyzing) activity"/>
    <property type="evidence" value="ECO:0007669"/>
    <property type="project" value="TreeGrafter"/>
</dbReference>
<dbReference type="EMBL" id="OBQD01000042">
    <property type="protein sequence ID" value="SOC48185.1"/>
    <property type="molecule type" value="Genomic_DNA"/>
</dbReference>
<evidence type="ECO:0000259" key="2">
    <source>
        <dbReference type="Pfam" id="PF19278"/>
    </source>
</evidence>
<protein>
    <submittedName>
        <fullName evidence="3">Hydantoinase/oxoprolinase-like protein</fullName>
    </submittedName>
</protein>
<sequence>MGGTTAKACLIENRTPLVTGLFEVDRRYRFKEGSGLPVTVPSIDLIEIGAGGGSIAHVDELGLLKVGPESAGSKPGPACYGRGGKNATVTDADLMLGLIDADNFLGGEMRLDRAATEHAMKSLADRLGTSAVQASRGIYRVVTEAMASAARAHATDRGVDYRGLPLFAFGGAGPLHACGVAELLQSSSVIVPPRSSVLSAFGTLVTPLRLDLVRSDLVRLDAIDWTRTEKLLGELEKEGRLALMEAGCEASDVEIHIGADLRYFGQQHEVTVTFDHDPRNSRDTQAIEALFSEAYHTLYGVNPSHVPVEVVSWRITVNGPAVHFHPAGQPASAPGQPKGHRAVHAWQDRQMVAVYERRDLAVGQIVEGPVIIEERETTTAIPPNWVATIDAFGCIVATRTPAQA</sequence>
<dbReference type="GO" id="GO:0005829">
    <property type="term" value="C:cytosol"/>
    <property type="evidence" value="ECO:0007669"/>
    <property type="project" value="TreeGrafter"/>
</dbReference>
<dbReference type="InterPro" id="IPR002821">
    <property type="entry name" value="Hydantoinase_A"/>
</dbReference>
<evidence type="ECO:0000313" key="3">
    <source>
        <dbReference type="EMBL" id="SOC48185.1"/>
    </source>
</evidence>
<keyword evidence="4" id="KW-1185">Reference proteome</keyword>
<dbReference type="Pfam" id="PF19278">
    <property type="entry name" value="Hydant_A_C"/>
    <property type="match status" value="1"/>
</dbReference>
<feature type="domain" description="Hydantoinase A/oxoprolinase" evidence="1">
    <location>
        <begin position="1"/>
        <end position="208"/>
    </location>
</feature>
<accession>A0A285V1Z4</accession>
<gene>
    <name evidence="3" type="ORF">SAMN05892877_1421</name>
</gene>
<reference evidence="3 4" key="1">
    <citation type="submission" date="2017-08" db="EMBL/GenBank/DDBJ databases">
        <authorList>
            <person name="de Groot N.N."/>
        </authorList>
    </citation>
    <scope>NUCLEOTIDE SEQUENCE [LARGE SCALE GENOMIC DNA]</scope>
    <source>
        <strain evidence="3 4">JC85</strain>
    </source>
</reference>
<evidence type="ECO:0000259" key="1">
    <source>
        <dbReference type="Pfam" id="PF01968"/>
    </source>
</evidence>
<name>A0A285V1Z4_9HYPH</name>
<feature type="domain" description="Acetophenone carboxylase-like C-terminal" evidence="2">
    <location>
        <begin position="233"/>
        <end position="392"/>
    </location>
</feature>
<organism evidence="3 4">
    <name type="scientific">Rhizobium subbaraonis</name>
    <dbReference type="NCBI Taxonomy" id="908946"/>
    <lineage>
        <taxon>Bacteria</taxon>
        <taxon>Pseudomonadati</taxon>
        <taxon>Pseudomonadota</taxon>
        <taxon>Alphaproteobacteria</taxon>
        <taxon>Hyphomicrobiales</taxon>
        <taxon>Rhizobiaceae</taxon>
        <taxon>Rhizobium/Agrobacterium group</taxon>
        <taxon>Rhizobium</taxon>
    </lineage>
</organism>
<dbReference type="PANTHER" id="PTHR11365:SF23">
    <property type="entry name" value="HYPOTHETICAL 5-OXOPROLINASE (EUROFUNG)-RELATED"/>
    <property type="match status" value="1"/>
</dbReference>
<dbReference type="Pfam" id="PF01968">
    <property type="entry name" value="Hydantoinase_A"/>
    <property type="match status" value="1"/>
</dbReference>
<proteinExistence type="predicted"/>
<dbReference type="PANTHER" id="PTHR11365">
    <property type="entry name" value="5-OXOPROLINASE RELATED"/>
    <property type="match status" value="1"/>
</dbReference>